<keyword evidence="9" id="KW-1185">Reference proteome</keyword>
<keyword evidence="2" id="KW-1003">Cell membrane</keyword>
<evidence type="ECO:0000313" key="9">
    <source>
        <dbReference type="Proteomes" id="UP001167160"/>
    </source>
</evidence>
<sequence length="264" mass="26804">MSGAVVHSPGPGLVAALLMGCLVSALGGAFRERAERRRAELLVGGRPGRPSRRGCPTLPAGARTRSVRDRLLAAGVGLSVFVFLGGAAGCVVGLCAAVGVRRWRSSASTAADSDRTQDVEQQLPLACDLLAACLEAGAGPQEAAEAVGASLGGPIGERLRQVAAELRMGQEPVAAWSRLARLPGASGPARCLERAHTTGAPAAGPMARLAADRRTRQARDSVSRARRAGVLATAPLGLCFLPAFLLIGVAPVLIGLADGLMDGG</sequence>
<feature type="transmembrane region" description="Helical" evidence="6">
    <location>
        <begin position="12"/>
        <end position="30"/>
    </location>
</feature>
<comment type="subcellular location">
    <subcellularLocation>
        <location evidence="1">Cell membrane</location>
        <topology evidence="1">Multi-pass membrane protein</topology>
    </subcellularLocation>
</comment>
<dbReference type="InterPro" id="IPR018076">
    <property type="entry name" value="T2SS_GspF_dom"/>
</dbReference>
<evidence type="ECO:0000256" key="4">
    <source>
        <dbReference type="ARBA" id="ARBA00022989"/>
    </source>
</evidence>
<comment type="caution">
    <text evidence="8">The sequence shown here is derived from an EMBL/GenBank/DDBJ whole genome shotgun (WGS) entry which is preliminary data.</text>
</comment>
<feature type="transmembrane region" description="Helical" evidence="6">
    <location>
        <begin position="71"/>
        <end position="100"/>
    </location>
</feature>
<reference evidence="8" key="1">
    <citation type="journal article" date="2023" name="Int. J. Syst. Evol. Microbiol.">
        <title>Streptomyces meridianus sp. nov. isolated from brackish water of the Tagus estuary in Alcochete, Portugal.</title>
        <authorList>
            <person name="Santos J.D.N."/>
            <person name="Klimek D."/>
            <person name="Calusinska M."/>
            <person name="Lobo Da Cunha A."/>
            <person name="Catita J."/>
            <person name="Goncalves H."/>
            <person name="Gonzalez I."/>
            <person name="Reyes F."/>
            <person name="Lage O.M."/>
        </authorList>
    </citation>
    <scope>NUCLEOTIDE SEQUENCE</scope>
    <source>
        <strain evidence="8">MTZ3.1</strain>
    </source>
</reference>
<dbReference type="PANTHER" id="PTHR35007">
    <property type="entry name" value="INTEGRAL MEMBRANE PROTEIN-RELATED"/>
    <property type="match status" value="1"/>
</dbReference>
<keyword evidence="3 6" id="KW-0812">Transmembrane</keyword>
<evidence type="ECO:0000256" key="6">
    <source>
        <dbReference type="SAM" id="Phobius"/>
    </source>
</evidence>
<feature type="domain" description="Type II secretion system protein GspF" evidence="7">
    <location>
        <begin position="126"/>
        <end position="249"/>
    </location>
</feature>
<accession>A0ABT0X582</accession>
<keyword evidence="5 6" id="KW-0472">Membrane</keyword>
<name>A0ABT0X582_9ACTN</name>
<proteinExistence type="predicted"/>
<evidence type="ECO:0000313" key="8">
    <source>
        <dbReference type="EMBL" id="MCM2577702.1"/>
    </source>
</evidence>
<dbReference type="Pfam" id="PF00482">
    <property type="entry name" value="T2SSF"/>
    <property type="match status" value="1"/>
</dbReference>
<evidence type="ECO:0000256" key="2">
    <source>
        <dbReference type="ARBA" id="ARBA00022475"/>
    </source>
</evidence>
<gene>
    <name evidence="8" type="ORF">M1E25_10100</name>
</gene>
<feature type="transmembrane region" description="Helical" evidence="6">
    <location>
        <begin position="234"/>
        <end position="257"/>
    </location>
</feature>
<keyword evidence="4 6" id="KW-1133">Transmembrane helix</keyword>
<evidence type="ECO:0000256" key="5">
    <source>
        <dbReference type="ARBA" id="ARBA00023136"/>
    </source>
</evidence>
<evidence type="ECO:0000256" key="3">
    <source>
        <dbReference type="ARBA" id="ARBA00022692"/>
    </source>
</evidence>
<dbReference type="RefSeq" id="WP_251412896.1">
    <property type="nucleotide sequence ID" value="NZ_JAMQGM010000021.1"/>
</dbReference>
<dbReference type="PANTHER" id="PTHR35007:SF3">
    <property type="entry name" value="POSSIBLE CONSERVED ALANINE RICH MEMBRANE PROTEIN"/>
    <property type="match status" value="1"/>
</dbReference>
<protein>
    <submittedName>
        <fullName evidence="8">Type II secretion system F family protein</fullName>
    </submittedName>
</protein>
<dbReference type="EMBL" id="JAMQGM010000021">
    <property type="protein sequence ID" value="MCM2577702.1"/>
    <property type="molecule type" value="Genomic_DNA"/>
</dbReference>
<organism evidence="8 9">
    <name type="scientific">Streptomyces meridianus</name>
    <dbReference type="NCBI Taxonomy" id="2938945"/>
    <lineage>
        <taxon>Bacteria</taxon>
        <taxon>Bacillati</taxon>
        <taxon>Actinomycetota</taxon>
        <taxon>Actinomycetes</taxon>
        <taxon>Kitasatosporales</taxon>
        <taxon>Streptomycetaceae</taxon>
        <taxon>Streptomyces</taxon>
    </lineage>
</organism>
<evidence type="ECO:0000259" key="7">
    <source>
        <dbReference type="Pfam" id="PF00482"/>
    </source>
</evidence>
<evidence type="ECO:0000256" key="1">
    <source>
        <dbReference type="ARBA" id="ARBA00004651"/>
    </source>
</evidence>
<dbReference type="Proteomes" id="UP001167160">
    <property type="component" value="Unassembled WGS sequence"/>
</dbReference>